<proteinExistence type="predicted"/>
<dbReference type="EMBL" id="KB468053">
    <property type="protein sequence ID" value="PCH40471.1"/>
    <property type="molecule type" value="Genomic_DNA"/>
</dbReference>
<keyword evidence="3" id="KW-1185">Reference proteome</keyword>
<keyword evidence="2" id="KW-0808">Transferase</keyword>
<dbReference type="Gene3D" id="3.40.630.30">
    <property type="match status" value="1"/>
</dbReference>
<reference evidence="2 3" key="1">
    <citation type="journal article" date="2012" name="Science">
        <title>The Paleozoic origin of enzymatic lignin decomposition reconstructed from 31 fungal genomes.</title>
        <authorList>
            <person name="Floudas D."/>
            <person name="Binder M."/>
            <person name="Riley R."/>
            <person name="Barry K."/>
            <person name="Blanchette R.A."/>
            <person name="Henrissat B."/>
            <person name="Martinez A.T."/>
            <person name="Otillar R."/>
            <person name="Spatafora J.W."/>
            <person name="Yadav J.S."/>
            <person name="Aerts A."/>
            <person name="Benoit I."/>
            <person name="Boyd A."/>
            <person name="Carlson A."/>
            <person name="Copeland A."/>
            <person name="Coutinho P.M."/>
            <person name="de Vries R.P."/>
            <person name="Ferreira P."/>
            <person name="Findley K."/>
            <person name="Foster B."/>
            <person name="Gaskell J."/>
            <person name="Glotzer D."/>
            <person name="Gorecki P."/>
            <person name="Heitman J."/>
            <person name="Hesse C."/>
            <person name="Hori C."/>
            <person name="Igarashi K."/>
            <person name="Jurgens J.A."/>
            <person name="Kallen N."/>
            <person name="Kersten P."/>
            <person name="Kohler A."/>
            <person name="Kuees U."/>
            <person name="Kumar T.K.A."/>
            <person name="Kuo A."/>
            <person name="LaButti K."/>
            <person name="Larrondo L.F."/>
            <person name="Lindquist E."/>
            <person name="Ling A."/>
            <person name="Lombard V."/>
            <person name="Lucas S."/>
            <person name="Lundell T."/>
            <person name="Martin R."/>
            <person name="McLaughlin D.J."/>
            <person name="Morgenstern I."/>
            <person name="Morin E."/>
            <person name="Murat C."/>
            <person name="Nagy L.G."/>
            <person name="Nolan M."/>
            <person name="Ohm R.A."/>
            <person name="Patyshakuliyeva A."/>
            <person name="Rokas A."/>
            <person name="Ruiz-Duenas F.J."/>
            <person name="Sabat G."/>
            <person name="Salamov A."/>
            <person name="Samejima M."/>
            <person name="Schmutz J."/>
            <person name="Slot J.C."/>
            <person name="St John F."/>
            <person name="Stenlid J."/>
            <person name="Sun H."/>
            <person name="Sun S."/>
            <person name="Syed K."/>
            <person name="Tsang A."/>
            <person name="Wiebenga A."/>
            <person name="Young D."/>
            <person name="Pisabarro A."/>
            <person name="Eastwood D.C."/>
            <person name="Martin F."/>
            <person name="Cullen D."/>
            <person name="Grigoriev I.V."/>
            <person name="Hibbett D.S."/>
        </authorList>
    </citation>
    <scope>NUCLEOTIDE SEQUENCE [LARGE SCALE GENOMIC DNA]</scope>
    <source>
        <strain evidence="2 3">MD-104</strain>
    </source>
</reference>
<dbReference type="OrthoDB" id="410198at2759"/>
<evidence type="ECO:0000313" key="2">
    <source>
        <dbReference type="EMBL" id="PCH40471.1"/>
    </source>
</evidence>
<dbReference type="SUPFAM" id="SSF55729">
    <property type="entry name" value="Acyl-CoA N-acyltransferases (Nat)"/>
    <property type="match status" value="1"/>
</dbReference>
<dbReference type="InterPro" id="IPR000182">
    <property type="entry name" value="GNAT_dom"/>
</dbReference>
<dbReference type="AlphaFoldDB" id="A0A2H3JF07"/>
<dbReference type="CDD" id="cd04301">
    <property type="entry name" value="NAT_SF"/>
    <property type="match status" value="1"/>
</dbReference>
<sequence>MGVDIELKRIAADETITLRHAVLWPNHPVSHVRLPEDDHGFHYGAFVPSHDTPVAVISLFKEPPPSVGTLNDESRAAARFRKFACDPAYQGRGIGTRLLQYIFEEARTELDCDAIWCDARLSTADWYERRGMTRFGEIFYKEDIPYVRMQI</sequence>
<name>A0A2H3JF07_WOLCO</name>
<gene>
    <name evidence="2" type="ORF">WOLCODRAFT_117338</name>
</gene>
<evidence type="ECO:0000259" key="1">
    <source>
        <dbReference type="PROSITE" id="PS51186"/>
    </source>
</evidence>
<feature type="domain" description="N-acetyltransferase" evidence="1">
    <location>
        <begin position="3"/>
        <end position="151"/>
    </location>
</feature>
<evidence type="ECO:0000313" key="3">
    <source>
        <dbReference type="Proteomes" id="UP000218811"/>
    </source>
</evidence>
<organism evidence="2 3">
    <name type="scientific">Wolfiporia cocos (strain MD-104)</name>
    <name type="common">Brown rot fungus</name>
    <dbReference type="NCBI Taxonomy" id="742152"/>
    <lineage>
        <taxon>Eukaryota</taxon>
        <taxon>Fungi</taxon>
        <taxon>Dikarya</taxon>
        <taxon>Basidiomycota</taxon>
        <taxon>Agaricomycotina</taxon>
        <taxon>Agaricomycetes</taxon>
        <taxon>Polyporales</taxon>
        <taxon>Phaeolaceae</taxon>
        <taxon>Wolfiporia</taxon>
    </lineage>
</organism>
<keyword evidence="2" id="KW-0012">Acyltransferase</keyword>
<protein>
    <submittedName>
        <fullName evidence="2">Acyl-CoA N-acyltransferase</fullName>
    </submittedName>
</protein>
<dbReference type="InterPro" id="IPR016181">
    <property type="entry name" value="Acyl_CoA_acyltransferase"/>
</dbReference>
<dbReference type="PROSITE" id="PS51186">
    <property type="entry name" value="GNAT"/>
    <property type="match status" value="1"/>
</dbReference>
<dbReference type="OMA" id="WCDARES"/>
<dbReference type="Pfam" id="PF00583">
    <property type="entry name" value="Acetyltransf_1"/>
    <property type="match status" value="1"/>
</dbReference>
<dbReference type="GO" id="GO:0016747">
    <property type="term" value="F:acyltransferase activity, transferring groups other than amino-acyl groups"/>
    <property type="evidence" value="ECO:0007669"/>
    <property type="project" value="InterPro"/>
</dbReference>
<accession>A0A2H3JF07</accession>
<dbReference type="Proteomes" id="UP000218811">
    <property type="component" value="Unassembled WGS sequence"/>
</dbReference>